<dbReference type="AlphaFoldDB" id="A0A238D9R5"/>
<keyword evidence="2" id="KW-1185">Reference proteome</keyword>
<dbReference type="RefSeq" id="WP_094161994.1">
    <property type="nucleotide sequence ID" value="NZ_LT592171.1"/>
</dbReference>
<organism evidence="1 2">
    <name type="scientific">Thiomonas delicata</name>
    <name type="common">Thiomonas cuprina</name>
    <dbReference type="NCBI Taxonomy" id="364030"/>
    <lineage>
        <taxon>Bacteria</taxon>
        <taxon>Pseudomonadati</taxon>
        <taxon>Pseudomonadota</taxon>
        <taxon>Betaproteobacteria</taxon>
        <taxon>Burkholderiales</taxon>
        <taxon>Thiomonas</taxon>
    </lineage>
</organism>
<protein>
    <recommendedName>
        <fullName evidence="3">Bro-N domain-containing protein</fullName>
    </recommendedName>
</protein>
<dbReference type="EMBL" id="FLMQ01000058">
    <property type="protein sequence ID" value="SBP90063.1"/>
    <property type="molecule type" value="Genomic_DNA"/>
</dbReference>
<proteinExistence type="predicted"/>
<dbReference type="OrthoDB" id="9775130at2"/>
<accession>A0A238D9R5</accession>
<evidence type="ECO:0000313" key="1">
    <source>
        <dbReference type="EMBL" id="SBP90063.1"/>
    </source>
</evidence>
<sequence length="149" mass="16276">MMHVSKMIVVRREYRGQPLVVLVRNGRPWFDFKAVCQAIGVKDVEGEAALLGDGHVTCVDTYDEDGSVNRIIKCSVEGLDVILDRRQASAYKAWVIDVVMPAVHHAIRTIIRKHPEAAALPPVAEGVDWLIDALDAGHAEPAVTLGCLA</sequence>
<dbReference type="Proteomes" id="UP000214566">
    <property type="component" value="Unassembled WGS sequence"/>
</dbReference>
<evidence type="ECO:0008006" key="3">
    <source>
        <dbReference type="Google" id="ProtNLM"/>
    </source>
</evidence>
<evidence type="ECO:0000313" key="2">
    <source>
        <dbReference type="Proteomes" id="UP000214566"/>
    </source>
</evidence>
<reference evidence="1 2" key="1">
    <citation type="submission" date="2016-06" db="EMBL/GenBank/DDBJ databases">
        <authorList>
            <person name="Kjaerup R.B."/>
            <person name="Dalgaard T.S."/>
            <person name="Juul-Madsen H.R."/>
        </authorList>
    </citation>
    <scope>NUCLEOTIDE SEQUENCE [LARGE SCALE GENOMIC DNA]</scope>
    <source>
        <strain evidence="1 2">DSM 16361</strain>
    </source>
</reference>
<gene>
    <name evidence="1" type="ORF">THIARS_90213</name>
</gene>
<name>A0A238D9R5_THIDL</name>